<dbReference type="Proteomes" id="UP000245712">
    <property type="component" value="Unassembled WGS sequence"/>
</dbReference>
<evidence type="ECO:0000313" key="6">
    <source>
        <dbReference type="Proteomes" id="UP000245712"/>
    </source>
</evidence>
<dbReference type="PANTHER" id="PTHR45138">
    <property type="entry name" value="REGULATORY COMPONENTS OF SENSORY TRANSDUCTION SYSTEM"/>
    <property type="match status" value="1"/>
</dbReference>
<feature type="transmembrane region" description="Helical" evidence="3">
    <location>
        <begin position="183"/>
        <end position="202"/>
    </location>
</feature>
<proteinExistence type="predicted"/>
<dbReference type="EMBL" id="QEOB01000017">
    <property type="protein sequence ID" value="PVX75618.1"/>
    <property type="molecule type" value="Genomic_DNA"/>
</dbReference>
<name>A0ABX5KJI2_9BURK</name>
<evidence type="ECO:0000259" key="4">
    <source>
        <dbReference type="PROSITE" id="PS50887"/>
    </source>
</evidence>
<keyword evidence="3" id="KW-0472">Membrane</keyword>
<keyword evidence="3" id="KW-1133">Transmembrane helix</keyword>
<dbReference type="InterPro" id="IPR043128">
    <property type="entry name" value="Rev_trsase/Diguanyl_cyclase"/>
</dbReference>
<dbReference type="SMART" id="SM00267">
    <property type="entry name" value="GGDEF"/>
    <property type="match status" value="1"/>
</dbReference>
<dbReference type="PROSITE" id="PS50887">
    <property type="entry name" value="GGDEF"/>
    <property type="match status" value="1"/>
</dbReference>
<dbReference type="SUPFAM" id="SSF55073">
    <property type="entry name" value="Nucleotide cyclase"/>
    <property type="match status" value="1"/>
</dbReference>
<gene>
    <name evidence="5" type="ORF">C7402_11730</name>
</gene>
<feature type="transmembrane region" description="Helical" evidence="3">
    <location>
        <begin position="82"/>
        <end position="99"/>
    </location>
</feature>
<reference evidence="5 6" key="1">
    <citation type="submission" date="2018-05" db="EMBL/GenBank/DDBJ databases">
        <title>Genomic Encyclopedia of Type Strains, Phase IV (KMG-V): Genome sequencing to study the core and pangenomes of soil and plant-associated prokaryotes.</title>
        <authorList>
            <person name="Whitman W."/>
        </authorList>
    </citation>
    <scope>NUCLEOTIDE SEQUENCE [LARGE SCALE GENOMIC DNA]</scope>
    <source>
        <strain evidence="5 6">SCZa-39</strain>
    </source>
</reference>
<dbReference type="Pfam" id="PF00990">
    <property type="entry name" value="GGDEF"/>
    <property type="match status" value="1"/>
</dbReference>
<comment type="caution">
    <text evidence="5">The sequence shown here is derived from an EMBL/GenBank/DDBJ whole genome shotgun (WGS) entry which is preliminary data.</text>
</comment>
<dbReference type="CDD" id="cd01949">
    <property type="entry name" value="GGDEF"/>
    <property type="match status" value="1"/>
</dbReference>
<comment type="catalytic activity">
    <reaction evidence="2">
        <text>2 GTP = 3',3'-c-di-GMP + 2 diphosphate</text>
        <dbReference type="Rhea" id="RHEA:24898"/>
        <dbReference type="ChEBI" id="CHEBI:33019"/>
        <dbReference type="ChEBI" id="CHEBI:37565"/>
        <dbReference type="ChEBI" id="CHEBI:58805"/>
        <dbReference type="EC" id="2.7.7.65"/>
    </reaction>
</comment>
<evidence type="ECO:0000256" key="2">
    <source>
        <dbReference type="ARBA" id="ARBA00034247"/>
    </source>
</evidence>
<accession>A0ABX5KJI2</accession>
<feature type="domain" description="GGDEF" evidence="4">
    <location>
        <begin position="247"/>
        <end position="373"/>
    </location>
</feature>
<protein>
    <recommendedName>
        <fullName evidence="1">diguanylate cyclase</fullName>
        <ecNumber evidence="1">2.7.7.65</ecNumber>
    </recommendedName>
</protein>
<evidence type="ECO:0000256" key="3">
    <source>
        <dbReference type="SAM" id="Phobius"/>
    </source>
</evidence>
<evidence type="ECO:0000256" key="1">
    <source>
        <dbReference type="ARBA" id="ARBA00012528"/>
    </source>
</evidence>
<dbReference type="PANTHER" id="PTHR45138:SF9">
    <property type="entry name" value="DIGUANYLATE CYCLASE DGCM-RELATED"/>
    <property type="match status" value="1"/>
</dbReference>
<feature type="transmembrane region" description="Helical" evidence="3">
    <location>
        <begin position="52"/>
        <end position="70"/>
    </location>
</feature>
<dbReference type="InterPro" id="IPR000160">
    <property type="entry name" value="GGDEF_dom"/>
</dbReference>
<feature type="transmembrane region" description="Helical" evidence="3">
    <location>
        <begin position="130"/>
        <end position="148"/>
    </location>
</feature>
<dbReference type="NCBIfam" id="TIGR00254">
    <property type="entry name" value="GGDEF"/>
    <property type="match status" value="1"/>
</dbReference>
<dbReference type="EC" id="2.7.7.65" evidence="1"/>
<dbReference type="InterPro" id="IPR050469">
    <property type="entry name" value="Diguanylate_Cyclase"/>
</dbReference>
<evidence type="ECO:0000313" key="5">
    <source>
        <dbReference type="EMBL" id="PVX75618.1"/>
    </source>
</evidence>
<keyword evidence="6" id="KW-1185">Reference proteome</keyword>
<sequence>MRRANSQRYSIVVVAGMPHARRTGLPGTHSRFEDDEERKLFWESAAQSSRHLAVAVQLFGLVAWLMSRALANPNARFSTPDTLIAVGGMLASMGITYASRGRRMDGFGRFACAAFTALAFHSNLPGTQHPAFWVLPMGIVIIVGMAPVFSGSCNYVASALVVWLIISRGAVSELLNAPERNWIALFALSGLALGLLLNVLFVQERKKTFLVQRELARLAYRDALTEIPNRRSFMLAIDECRGRPSAAEYWLLLIDVDDFKQINDTSGHDVGDQVLIAAAQAIAHCATPHVCGRLGGEEFGVIYSGDRQGAYTLAHRIRDAVASECRSGHTVTVSIGIARIARQIGVPETFRLADRGLYEAKRQGKNRCVLVKP</sequence>
<dbReference type="InterPro" id="IPR029787">
    <property type="entry name" value="Nucleotide_cyclase"/>
</dbReference>
<keyword evidence="3" id="KW-0812">Transmembrane</keyword>
<organism evidence="5 6">
    <name type="scientific">Paraburkholderia unamae</name>
    <dbReference type="NCBI Taxonomy" id="219649"/>
    <lineage>
        <taxon>Bacteria</taxon>
        <taxon>Pseudomonadati</taxon>
        <taxon>Pseudomonadota</taxon>
        <taxon>Betaproteobacteria</taxon>
        <taxon>Burkholderiales</taxon>
        <taxon>Burkholderiaceae</taxon>
        <taxon>Paraburkholderia</taxon>
    </lineage>
</organism>
<dbReference type="Gene3D" id="3.30.70.270">
    <property type="match status" value="1"/>
</dbReference>